<gene>
    <name evidence="1" type="ORF">HGG76_27320</name>
</gene>
<dbReference type="EMBL" id="JAAXZB010000005">
    <property type="protein sequence ID" value="NKW11313.1"/>
    <property type="molecule type" value="Genomic_DNA"/>
</dbReference>
<evidence type="ECO:0000313" key="1">
    <source>
        <dbReference type="EMBL" id="NKW11313.1"/>
    </source>
</evidence>
<organism evidence="1 2">
    <name type="scientific">Brucella tritici</name>
    <dbReference type="NCBI Taxonomy" id="94626"/>
    <lineage>
        <taxon>Bacteria</taxon>
        <taxon>Pseudomonadati</taxon>
        <taxon>Pseudomonadota</taxon>
        <taxon>Alphaproteobacteria</taxon>
        <taxon>Hyphomicrobiales</taxon>
        <taxon>Brucellaceae</taxon>
        <taxon>Brucella/Ochrobactrum group</taxon>
        <taxon>Brucella</taxon>
    </lineage>
</organism>
<sequence>MKFKGAALIPLAFLLAGCFDMQQSMSINEDGTTALDIDLSVLKSALAFAEKHRRTSVQVWPVRNHLTASR</sequence>
<dbReference type="Proteomes" id="UP000558475">
    <property type="component" value="Unassembled WGS sequence"/>
</dbReference>
<protein>
    <recommendedName>
        <fullName evidence="3">Lipoprotein</fullName>
    </recommendedName>
</protein>
<accession>A0A7X6FST6</accession>
<evidence type="ECO:0000313" key="2">
    <source>
        <dbReference type="Proteomes" id="UP000558475"/>
    </source>
</evidence>
<comment type="caution">
    <text evidence="1">The sequence shown here is derived from an EMBL/GenBank/DDBJ whole genome shotgun (WGS) entry which is preliminary data.</text>
</comment>
<name>A0A7X6FST6_9HYPH</name>
<evidence type="ECO:0008006" key="3">
    <source>
        <dbReference type="Google" id="ProtNLM"/>
    </source>
</evidence>
<reference evidence="1 2" key="1">
    <citation type="submission" date="2020-04" db="EMBL/GenBank/DDBJ databases">
        <title>Whole genome sequencing of clinical and environmental type strains of Ochrobactrum.</title>
        <authorList>
            <person name="Dharne M."/>
        </authorList>
    </citation>
    <scope>NUCLEOTIDE SEQUENCE [LARGE SCALE GENOMIC DNA]</scope>
    <source>
        <strain evidence="1 2">DSM 13340</strain>
    </source>
</reference>
<dbReference type="PROSITE" id="PS51257">
    <property type="entry name" value="PROKAR_LIPOPROTEIN"/>
    <property type="match status" value="1"/>
</dbReference>
<proteinExistence type="predicted"/>
<dbReference type="AlphaFoldDB" id="A0A7X6FST6"/>